<keyword evidence="2" id="KW-1185">Reference proteome</keyword>
<dbReference type="Proteomes" id="UP000605970">
    <property type="component" value="Unassembled WGS sequence"/>
</dbReference>
<comment type="caution">
    <text evidence="1">The sequence shown here is derived from an EMBL/GenBank/DDBJ whole genome shotgun (WGS) entry which is preliminary data.</text>
</comment>
<dbReference type="InterPro" id="IPR012444">
    <property type="entry name" value="DUF1647"/>
</dbReference>
<name>A0A8S9ZSR4_9BILA</name>
<sequence length="378" mass="44894">MNISVYFPIFFLNIFHQILPKINTTEIIENQIKNNKEEEEKRILLSIDFDDLDNKIDCKNEKMAYNWQILNKNTGKIIEQVGKQFDCKYIYYLNKYKLTNQIKLSNDYKAKEPGEKKDSAVFVTASDKKQFDSVIALIGSIKHRYGKKQKIIVYDLGGILQNEKMINYLNNICEVECREFKFKELPSNLRDIKKFAWKIFILAQLHSEFNTFIYVDNSVRIYNGDFKWHINNINKKIISPFLFNSGTHYGIKRATWIETFKYLPLYLFNEPDIEIQETNFIIIQQKCFEPKNFTKCNEKELFVKNDNLNGICHQYDKSILNILINNAEEELISNGNSNLIIHSSYNHPSRRFSIYPFINYQILREHRDNTEEGVFKIK</sequence>
<gene>
    <name evidence="1" type="ORF">Mgra_00004285</name>
</gene>
<dbReference type="OrthoDB" id="6086616at2759"/>
<dbReference type="EMBL" id="JABEBT010000031">
    <property type="protein sequence ID" value="KAF7636298.1"/>
    <property type="molecule type" value="Genomic_DNA"/>
</dbReference>
<dbReference type="Pfam" id="PF07801">
    <property type="entry name" value="DUF1647"/>
    <property type="match status" value="1"/>
</dbReference>
<dbReference type="PANTHER" id="PTHR31389">
    <property type="entry name" value="LD39211P"/>
    <property type="match status" value="1"/>
</dbReference>
<evidence type="ECO:0000313" key="2">
    <source>
        <dbReference type="Proteomes" id="UP000605970"/>
    </source>
</evidence>
<protein>
    <submittedName>
        <fullName evidence="1">Uncharacterized protein</fullName>
    </submittedName>
</protein>
<reference evidence="1" key="1">
    <citation type="journal article" date="2020" name="Ecol. Evol.">
        <title>Genome structure and content of the rice root-knot nematode (Meloidogyne graminicola).</title>
        <authorList>
            <person name="Phan N.T."/>
            <person name="Danchin E.G.J."/>
            <person name="Klopp C."/>
            <person name="Perfus-Barbeoch L."/>
            <person name="Kozlowski D.K."/>
            <person name="Koutsovoulos G.D."/>
            <person name="Lopez-Roques C."/>
            <person name="Bouchez O."/>
            <person name="Zahm M."/>
            <person name="Besnard G."/>
            <person name="Bellafiore S."/>
        </authorList>
    </citation>
    <scope>NUCLEOTIDE SEQUENCE</scope>
    <source>
        <strain evidence="1">VN-18</strain>
    </source>
</reference>
<dbReference type="AlphaFoldDB" id="A0A8S9ZSR4"/>
<dbReference type="PANTHER" id="PTHR31389:SF4">
    <property type="entry name" value="LD39211P"/>
    <property type="match status" value="1"/>
</dbReference>
<evidence type="ECO:0000313" key="1">
    <source>
        <dbReference type="EMBL" id="KAF7636298.1"/>
    </source>
</evidence>
<proteinExistence type="predicted"/>
<accession>A0A8S9ZSR4</accession>
<organism evidence="1 2">
    <name type="scientific">Meloidogyne graminicola</name>
    <dbReference type="NCBI Taxonomy" id="189291"/>
    <lineage>
        <taxon>Eukaryota</taxon>
        <taxon>Metazoa</taxon>
        <taxon>Ecdysozoa</taxon>
        <taxon>Nematoda</taxon>
        <taxon>Chromadorea</taxon>
        <taxon>Rhabditida</taxon>
        <taxon>Tylenchina</taxon>
        <taxon>Tylenchomorpha</taxon>
        <taxon>Tylenchoidea</taxon>
        <taxon>Meloidogynidae</taxon>
        <taxon>Meloidogyninae</taxon>
        <taxon>Meloidogyne</taxon>
    </lineage>
</organism>